<reference evidence="7" key="1">
    <citation type="journal article" date="2019" name="Int. J. Syst. Evol. Microbiol.">
        <title>The Global Catalogue of Microorganisms (GCM) 10K type strain sequencing project: providing services to taxonomists for standard genome sequencing and annotation.</title>
        <authorList>
            <consortium name="The Broad Institute Genomics Platform"/>
            <consortium name="The Broad Institute Genome Sequencing Center for Infectious Disease"/>
            <person name="Wu L."/>
            <person name="Ma J."/>
        </authorList>
    </citation>
    <scope>NUCLEOTIDE SEQUENCE [LARGE SCALE GENOMIC DNA]</scope>
    <source>
        <strain evidence="7">JCM 15442</strain>
    </source>
</reference>
<dbReference type="PANTHER" id="PTHR36528:SF1">
    <property type="entry name" value="CRISPR SYSTEM SINGLE-STRAND-SPECIFIC DEOXYRIBONUCLEASE CAS10_CSM1 (SUBTYPE III-A)"/>
    <property type="match status" value="1"/>
</dbReference>
<dbReference type="InterPro" id="IPR054767">
    <property type="entry name" value="Cas10-Cmr2_palm2"/>
</dbReference>
<keyword evidence="7" id="KW-1185">Reference proteome</keyword>
<evidence type="ECO:0000313" key="6">
    <source>
        <dbReference type="EMBL" id="GGL77817.1"/>
    </source>
</evidence>
<evidence type="ECO:0000259" key="5">
    <source>
        <dbReference type="Pfam" id="PF22335"/>
    </source>
</evidence>
<dbReference type="Proteomes" id="UP000639973">
    <property type="component" value="Unassembled WGS sequence"/>
</dbReference>
<dbReference type="Gene3D" id="3.30.70.270">
    <property type="match status" value="1"/>
</dbReference>
<dbReference type="PANTHER" id="PTHR36528">
    <property type="entry name" value="CRISPR SYSTEM SINGLE-STRAND-SPECIFIC DEOXYRIBONUCLEASE CAS10/CSM1 (SUBTYPE III-A)"/>
    <property type="match status" value="1"/>
</dbReference>
<organism evidence="6 7">
    <name type="scientific">Deinococcus aerolatus</name>
    <dbReference type="NCBI Taxonomy" id="522487"/>
    <lineage>
        <taxon>Bacteria</taxon>
        <taxon>Thermotogati</taxon>
        <taxon>Deinococcota</taxon>
        <taxon>Deinococci</taxon>
        <taxon>Deinococcales</taxon>
        <taxon>Deinococcaceae</taxon>
        <taxon>Deinococcus</taxon>
    </lineage>
</organism>
<evidence type="ECO:0000256" key="3">
    <source>
        <dbReference type="ARBA" id="ARBA00023118"/>
    </source>
</evidence>
<keyword evidence="3" id="KW-0051">Antiviral defense</keyword>
<evidence type="ECO:0008006" key="8">
    <source>
        <dbReference type="Google" id="ProtNLM"/>
    </source>
</evidence>
<evidence type="ECO:0000256" key="2">
    <source>
        <dbReference type="ARBA" id="ARBA00022741"/>
    </source>
</evidence>
<dbReference type="NCBIfam" id="TIGR02578">
    <property type="entry name" value="cas_TM1811_Csm1"/>
    <property type="match status" value="1"/>
</dbReference>
<dbReference type="InterPro" id="IPR013408">
    <property type="entry name" value="Cas10/Csm1"/>
</dbReference>
<dbReference type="Pfam" id="PF22335">
    <property type="entry name" value="Cas10-Cmr2_palm2"/>
    <property type="match status" value="1"/>
</dbReference>
<accession>A0ABQ2G6A2</accession>
<dbReference type="Pfam" id="PF18211">
    <property type="entry name" value="Csm1_B"/>
    <property type="match status" value="1"/>
</dbReference>
<name>A0ABQ2G6A2_9DEIO</name>
<dbReference type="InterPro" id="IPR052117">
    <property type="entry name" value="Cas10/Csm1_subtype-III-A"/>
</dbReference>
<dbReference type="RefSeq" id="WP_188970470.1">
    <property type="nucleotide sequence ID" value="NZ_BMOL01000005.1"/>
</dbReference>
<keyword evidence="1" id="KW-0808">Transferase</keyword>
<gene>
    <name evidence="6" type="ORF">GCM10010840_14640</name>
</gene>
<feature type="domain" description="Csm1 subunit" evidence="4">
    <location>
        <begin position="145"/>
        <end position="228"/>
    </location>
</feature>
<evidence type="ECO:0000313" key="7">
    <source>
        <dbReference type="Proteomes" id="UP000639973"/>
    </source>
</evidence>
<dbReference type="InterPro" id="IPR041062">
    <property type="entry name" value="Csm1_B"/>
</dbReference>
<dbReference type="InterPro" id="IPR043128">
    <property type="entry name" value="Rev_trsase/Diguanyl_cyclase"/>
</dbReference>
<proteinExistence type="predicted"/>
<dbReference type="EMBL" id="BMOL01000005">
    <property type="protein sequence ID" value="GGL77817.1"/>
    <property type="molecule type" value="Genomic_DNA"/>
</dbReference>
<evidence type="ECO:0000259" key="4">
    <source>
        <dbReference type="Pfam" id="PF18211"/>
    </source>
</evidence>
<feature type="domain" description="Cas10/Cmr2 second palm" evidence="5">
    <location>
        <begin position="392"/>
        <end position="535"/>
    </location>
</feature>
<evidence type="ECO:0000256" key="1">
    <source>
        <dbReference type="ARBA" id="ARBA00022679"/>
    </source>
</evidence>
<sequence>MEQELQALLRHLRSGQARGLDVVFQHLGEGGGKPGAYRVASSRYPLAEVDPLTPTLPGGSGDAAGLARGLEAALGGARTPDARLTVLERFGGFVAAVDASGAEVGGVSWFDQARLRAALEACGEQVLVLRADVSGIQDFIYRAESGRASRALRARSFYLELLAVHALRQVLALCGLTRANVAYLGGGGFQLYLPARCADQVRAFAAGFDAWLWNEHQGTLGFSVASVGVPIAGVLEGREFQRDLSAQLTRQKAQRRRGHLTEVFGGAVSPGQRQRQEEALSAALIDFGGLLTRATHIEVRDAAQTGGNGWITIGERAYRPLRASPGDALPPERLALNSLKDPDAFPMLTGNYVTRVRDVPPAQRNLDATQAEGPHSVASHEQLVDLALGQPRLALFRCDADNMGTYFAGGIPGHSAARHATLSRLMGLFFQGYVNAICARRDPLLPGVPQAPRSDAGGHGRYLNIIYSGGDDAVVVGAWNEVLTFAVDLRRAYRAFTGGNDRLGLSGGAFIAKAKYPLRRMADLAHEAEGLAKQAMVDGQVVKDGFVPFLTTDAPGGDPGAAVRWNVFAALDGQAGALDRTLDLLAAFLQLSTEHSGPDGIELSVKRAFLWKLQAFAQREGDAWRLPLLHYALARATPPSDHLPDWQALQRTLLRRDSWPHLAHVLGFLHLARPTALERKD</sequence>
<protein>
    <recommendedName>
        <fullName evidence="8">Cyclic oligoadenylate synthase</fullName>
    </recommendedName>
</protein>
<keyword evidence="2" id="KW-0547">Nucleotide-binding</keyword>
<comment type="caution">
    <text evidence="6">The sequence shown here is derived from an EMBL/GenBank/DDBJ whole genome shotgun (WGS) entry which is preliminary data.</text>
</comment>